<dbReference type="Gene3D" id="3.10.20.70">
    <property type="entry name" value="Glutamine synthetase, N-terminal domain"/>
    <property type="match status" value="1"/>
</dbReference>
<dbReference type="Gene3D" id="3.30.590.10">
    <property type="entry name" value="Glutamine synthetase/guanido kinase, catalytic domain"/>
    <property type="match status" value="1"/>
</dbReference>
<evidence type="ECO:0000256" key="2">
    <source>
        <dbReference type="ARBA" id="ARBA00022598"/>
    </source>
</evidence>
<evidence type="ECO:0000256" key="1">
    <source>
        <dbReference type="ARBA" id="ARBA00001946"/>
    </source>
</evidence>
<dbReference type="PROSITE" id="PS00181">
    <property type="entry name" value="GLNA_ATP"/>
    <property type="match status" value="1"/>
</dbReference>
<evidence type="ECO:0000256" key="5">
    <source>
        <dbReference type="ARBA" id="ARBA00022842"/>
    </source>
</evidence>
<dbReference type="GO" id="GO:0005524">
    <property type="term" value="F:ATP binding"/>
    <property type="evidence" value="ECO:0007669"/>
    <property type="project" value="UniProtKB-KW"/>
</dbReference>
<keyword evidence="2 9" id="KW-0436">Ligase</keyword>
<dbReference type="RefSeq" id="WP_224829658.1">
    <property type="nucleotide sequence ID" value="NZ_JAIVEF010000024.1"/>
</dbReference>
<dbReference type="Pfam" id="PF16952">
    <property type="entry name" value="Gln-synt_N_2"/>
    <property type="match status" value="1"/>
</dbReference>
<dbReference type="SMART" id="SM01230">
    <property type="entry name" value="Gln-synt_C"/>
    <property type="match status" value="1"/>
</dbReference>
<protein>
    <submittedName>
        <fullName evidence="9">Gamma-glutamylputrescine synthetase</fullName>
        <ecNumber evidence="9">6.3.1.11</ecNumber>
    </submittedName>
</protein>
<dbReference type="NCBIfam" id="NF045547">
    <property type="entry name" value="GGputSyn"/>
    <property type="match status" value="1"/>
</dbReference>
<dbReference type="PROSITE" id="PS51987">
    <property type="entry name" value="GS_CATALYTIC"/>
    <property type="match status" value="1"/>
</dbReference>
<dbReference type="SUPFAM" id="SSF55931">
    <property type="entry name" value="Glutamine synthetase/guanido kinase"/>
    <property type="match status" value="1"/>
</dbReference>
<dbReference type="AlphaFoldDB" id="A0ABD5QAR9"/>
<dbReference type="InterPro" id="IPR036651">
    <property type="entry name" value="Gln_synt_N_sf"/>
</dbReference>
<dbReference type="PANTHER" id="PTHR43785">
    <property type="entry name" value="GAMMA-GLUTAMYLPUTRESCINE SYNTHETASE"/>
    <property type="match status" value="1"/>
</dbReference>
<dbReference type="PANTHER" id="PTHR43785:SF12">
    <property type="entry name" value="TYPE-1 GLUTAMINE SYNTHETASE 2"/>
    <property type="match status" value="1"/>
</dbReference>
<dbReference type="InterPro" id="IPR014746">
    <property type="entry name" value="Gln_synth/guanido_kin_cat_dom"/>
</dbReference>
<dbReference type="InterPro" id="IPR008147">
    <property type="entry name" value="Gln_synt_N"/>
</dbReference>
<dbReference type="GO" id="GO:0034024">
    <property type="term" value="F:glutamate-putrescine ligase activity"/>
    <property type="evidence" value="ECO:0007669"/>
    <property type="project" value="UniProtKB-EC"/>
</dbReference>
<keyword evidence="10" id="KW-1185">Reference proteome</keyword>
<comment type="caution">
    <text evidence="9">The sequence shown here is derived from an EMBL/GenBank/DDBJ whole genome shotgun (WGS) entry which is preliminary data.</text>
</comment>
<sequence length="448" mass="49215">MPTRNEVIETCDSDDVSLVRLLYVGNDGVPRGRVVDADHIESALDDGINLSSAMQSFNSLDHLAPGGMFGAAGEVRILPDPETFRVLPYADRAAVLLCDLYDLDRTPWDADPRSALSSYLDDLPYETNAAFESEFYFTRTTDDGELIPFDDSVCFGADGMQSANDIALDMTDALKAQGMDIVAYYPEYGPGQQELVVEHAPGLQAADNHILFKQTVKGVASNNGVEATFVPKPFEEAAGSGCHIHLSLWDDGKNVFHDPDSEGRYGLSETARHFIGGILDHAPALVALTAATVTSYKRLRPHMWASAFTCWGQDNREAIVRVPSSQWEEPSDTTRFEFKPADNTANPYLAELGLLAAGMDGVGRELDPGAPVNEDPAEMSATERTDQDIYRLPETLGDALDELEADEVIADAMGETLFQSYLEVKRSQWEEFTGTVTDWEIDEFTRAF</sequence>
<evidence type="ECO:0000259" key="8">
    <source>
        <dbReference type="PROSITE" id="PS51987"/>
    </source>
</evidence>
<accession>A0ABD5QAR9</accession>
<evidence type="ECO:0000256" key="3">
    <source>
        <dbReference type="ARBA" id="ARBA00022741"/>
    </source>
</evidence>
<name>A0ABD5QAR9_9EURY</name>
<evidence type="ECO:0000313" key="9">
    <source>
        <dbReference type="EMBL" id="MFC4986825.1"/>
    </source>
</evidence>
<dbReference type="Proteomes" id="UP001595925">
    <property type="component" value="Unassembled WGS sequence"/>
</dbReference>
<gene>
    <name evidence="9" type="primary">glnA2</name>
    <name evidence="9" type="ORF">ACFPFO_03365</name>
</gene>
<feature type="domain" description="GS catalytic" evidence="8">
    <location>
        <begin position="112"/>
        <end position="448"/>
    </location>
</feature>
<dbReference type="InterPro" id="IPR008146">
    <property type="entry name" value="Gln_synth_cat_dom"/>
</dbReference>
<dbReference type="EMBL" id="JBHSJG010000010">
    <property type="protein sequence ID" value="MFC4986825.1"/>
    <property type="molecule type" value="Genomic_DNA"/>
</dbReference>
<evidence type="ECO:0000256" key="4">
    <source>
        <dbReference type="ARBA" id="ARBA00022840"/>
    </source>
</evidence>
<evidence type="ECO:0000313" key="10">
    <source>
        <dbReference type="Proteomes" id="UP001595925"/>
    </source>
</evidence>
<dbReference type="SUPFAM" id="SSF54368">
    <property type="entry name" value="Glutamine synthetase, N-terminal domain"/>
    <property type="match status" value="1"/>
</dbReference>
<keyword evidence="3" id="KW-0547">Nucleotide-binding</keyword>
<comment type="similarity">
    <text evidence="6 7">Belongs to the glutamine synthetase family.</text>
</comment>
<dbReference type="EC" id="6.3.1.11" evidence="9"/>
<evidence type="ECO:0000256" key="7">
    <source>
        <dbReference type="RuleBase" id="RU000384"/>
    </source>
</evidence>
<reference evidence="9 10" key="1">
    <citation type="journal article" date="2019" name="Int. J. Syst. Evol. Microbiol.">
        <title>The Global Catalogue of Microorganisms (GCM) 10K type strain sequencing project: providing services to taxonomists for standard genome sequencing and annotation.</title>
        <authorList>
            <consortium name="The Broad Institute Genomics Platform"/>
            <consortium name="The Broad Institute Genome Sequencing Center for Infectious Disease"/>
            <person name="Wu L."/>
            <person name="Ma J."/>
        </authorList>
    </citation>
    <scope>NUCLEOTIDE SEQUENCE [LARGE SCALE GENOMIC DNA]</scope>
    <source>
        <strain evidence="9 10">CGMCC 1.15824</strain>
    </source>
</reference>
<dbReference type="InterPro" id="IPR027303">
    <property type="entry name" value="Gln_synth_gly_rich_site"/>
</dbReference>
<organism evidence="9 10">
    <name type="scientific">Saliphagus infecundisoli</name>
    <dbReference type="NCBI Taxonomy" id="1849069"/>
    <lineage>
        <taxon>Archaea</taxon>
        <taxon>Methanobacteriati</taxon>
        <taxon>Methanobacteriota</taxon>
        <taxon>Stenosarchaea group</taxon>
        <taxon>Halobacteria</taxon>
        <taxon>Halobacteriales</taxon>
        <taxon>Natrialbaceae</taxon>
        <taxon>Saliphagus</taxon>
    </lineage>
</organism>
<evidence type="ECO:0000256" key="6">
    <source>
        <dbReference type="PROSITE-ProRule" id="PRU01331"/>
    </source>
</evidence>
<proteinExistence type="inferred from homology"/>
<keyword evidence="4" id="KW-0067">ATP-binding</keyword>
<keyword evidence="5" id="KW-0460">Magnesium</keyword>
<dbReference type="InterPro" id="IPR054669">
    <property type="entry name" value="GGputSyn"/>
</dbReference>
<dbReference type="Pfam" id="PF00120">
    <property type="entry name" value="Gln-synt_C"/>
    <property type="match status" value="1"/>
</dbReference>
<comment type="cofactor">
    <cofactor evidence="1">
        <name>Mg(2+)</name>
        <dbReference type="ChEBI" id="CHEBI:18420"/>
    </cofactor>
</comment>